<organism evidence="1 2">
    <name type="scientific">Agrococcus baldri</name>
    <dbReference type="NCBI Taxonomy" id="153730"/>
    <lineage>
        <taxon>Bacteria</taxon>
        <taxon>Bacillati</taxon>
        <taxon>Actinomycetota</taxon>
        <taxon>Actinomycetes</taxon>
        <taxon>Micrococcales</taxon>
        <taxon>Microbacteriaceae</taxon>
        <taxon>Agrococcus</taxon>
    </lineage>
</organism>
<reference evidence="1 2" key="1">
    <citation type="submission" date="2016-10" db="EMBL/GenBank/DDBJ databases">
        <authorList>
            <person name="Varghese N."/>
            <person name="Submissions S."/>
        </authorList>
    </citation>
    <scope>NUCLEOTIDE SEQUENCE [LARGE SCALE GENOMIC DNA]</scope>
    <source>
        <strain evidence="1 2">IAM 15147</strain>
    </source>
</reference>
<sequence>MTRAMWVWVHADAPPDPGALGAFAARERVTEAFVSVPLAGPDPVTRACAAALREHGVRVAALGGDPSWAEPPARPGDDAVGWMRRATADGMFDAVHLDIEPWDRDDWVGGEERLLSGLARAVRDVTIATRMPVEVDMAPWIAAEHPSAFAAIARAADGVTLMAYRDRAPAILALSAAARALLAEQGTRWRLGVETTAGLPSHVTFADDGRAVLERELAAAVDALDRGETFAGVAVHDFAAWMRLPA</sequence>
<accession>A0AA94HMY7</accession>
<protein>
    <submittedName>
        <fullName evidence="1">Uncharacterized protein</fullName>
    </submittedName>
</protein>
<gene>
    <name evidence="1" type="ORF">SAMN04487783_1735</name>
</gene>
<comment type="caution">
    <text evidence="1">The sequence shown here is derived from an EMBL/GenBank/DDBJ whole genome shotgun (WGS) entry which is preliminary data.</text>
</comment>
<dbReference type="AlphaFoldDB" id="A0AA94HMY7"/>
<dbReference type="RefSeq" id="WP_092917963.1">
    <property type="nucleotide sequence ID" value="NZ_FOZN01000003.1"/>
</dbReference>
<evidence type="ECO:0000313" key="2">
    <source>
        <dbReference type="Proteomes" id="UP000198506"/>
    </source>
</evidence>
<dbReference type="EMBL" id="FOZN01000003">
    <property type="protein sequence ID" value="SFS13950.1"/>
    <property type="molecule type" value="Genomic_DNA"/>
</dbReference>
<keyword evidence="2" id="KW-1185">Reference proteome</keyword>
<evidence type="ECO:0000313" key="1">
    <source>
        <dbReference type="EMBL" id="SFS13950.1"/>
    </source>
</evidence>
<name>A0AA94HMY7_9MICO</name>
<proteinExistence type="predicted"/>
<dbReference type="Proteomes" id="UP000198506">
    <property type="component" value="Unassembled WGS sequence"/>
</dbReference>